<comment type="function">
    <text evidence="5">Nucleoside triphosphate pyrophosphatase that hydrolyzes 7-methyl-GTP (m(7)GTP). May have a dual role in cell division arrest and in preventing the incorporation of modified nucleotides into cellular nucleic acids.</text>
</comment>
<evidence type="ECO:0000313" key="6">
    <source>
        <dbReference type="EMBL" id="NKI17315.1"/>
    </source>
</evidence>
<feature type="active site" description="Proton acceptor" evidence="5">
    <location>
        <position position="74"/>
    </location>
</feature>
<dbReference type="PANTHER" id="PTHR43213:SF10">
    <property type="entry name" value="7-METHYL-GTP PYROPHOSPHATASE"/>
    <property type="match status" value="1"/>
</dbReference>
<protein>
    <recommendedName>
        <fullName evidence="5">7-methyl-GTP pyrophosphatase</fullName>
        <shortName evidence="5">m(7)GTP pyrophosphatase</shortName>
        <ecNumber evidence="5">3.6.1.-</ecNumber>
    </recommendedName>
</protein>
<comment type="caution">
    <text evidence="6">The sequence shown here is derived from an EMBL/GenBank/DDBJ whole genome shotgun (WGS) entry which is preliminary data.</text>
</comment>
<comment type="subcellular location">
    <subcellularLocation>
        <location evidence="1 5">Cytoplasm</location>
    </subcellularLocation>
</comment>
<organism evidence="6 7">
    <name type="scientific">Spongiibacter thalassae</name>
    <dbReference type="NCBI Taxonomy" id="2721624"/>
    <lineage>
        <taxon>Bacteria</taxon>
        <taxon>Pseudomonadati</taxon>
        <taxon>Pseudomonadota</taxon>
        <taxon>Gammaproteobacteria</taxon>
        <taxon>Cellvibrionales</taxon>
        <taxon>Spongiibacteraceae</taxon>
        <taxon>Spongiibacter</taxon>
    </lineage>
</organism>
<dbReference type="InterPro" id="IPR029001">
    <property type="entry name" value="ITPase-like_fam"/>
</dbReference>
<evidence type="ECO:0000256" key="2">
    <source>
        <dbReference type="ARBA" id="ARBA00022490"/>
    </source>
</evidence>
<reference evidence="6 7" key="1">
    <citation type="submission" date="2020-04" db="EMBL/GenBank/DDBJ databases">
        <authorList>
            <person name="Yoon J."/>
        </authorList>
    </citation>
    <scope>NUCLEOTIDE SEQUENCE [LARGE SCALE GENOMIC DNA]</scope>
    <source>
        <strain evidence="6 7">KMU-166</strain>
    </source>
</reference>
<comment type="similarity">
    <text evidence="5">Belongs to the Maf family. YceF subfamily.</text>
</comment>
<dbReference type="Gene3D" id="3.90.950.10">
    <property type="match status" value="1"/>
</dbReference>
<evidence type="ECO:0000256" key="5">
    <source>
        <dbReference type="HAMAP-Rule" id="MF_00528"/>
    </source>
</evidence>
<comment type="catalytic activity">
    <reaction evidence="5">
        <text>N(7)-methyl-GTP + H2O = N(7)-methyl-GMP + diphosphate + H(+)</text>
        <dbReference type="Rhea" id="RHEA:58744"/>
        <dbReference type="ChEBI" id="CHEBI:15377"/>
        <dbReference type="ChEBI" id="CHEBI:15378"/>
        <dbReference type="ChEBI" id="CHEBI:33019"/>
        <dbReference type="ChEBI" id="CHEBI:58285"/>
        <dbReference type="ChEBI" id="CHEBI:87133"/>
    </reaction>
</comment>
<sequence length="197" mass="20734">MTQTPTPSIILASGSSYRRALLEKIGLAPEIQPANIDETPAANEPPATLALRLAREKAAHVAQSRPAGLIIGSDQVADLNGSPLGKPGTAANAIEQLHSCSGQTVIFHTGLCVINAQTGRIQQSCEQVAVHFRTLSSEQIKRYVAAEPALDCAGSFKAEGLGITLFHRIEGTDPNTLIGLPIIRLVEFLANEGVALP</sequence>
<comment type="caution">
    <text evidence="5">Lacks conserved residue(s) required for the propagation of feature annotation.</text>
</comment>
<dbReference type="PANTHER" id="PTHR43213">
    <property type="entry name" value="BIFUNCTIONAL DTTP/UTP PYROPHOSPHATASE/METHYLTRANSFERASE PROTEIN-RELATED"/>
    <property type="match status" value="1"/>
</dbReference>
<evidence type="ECO:0000256" key="3">
    <source>
        <dbReference type="ARBA" id="ARBA00022801"/>
    </source>
</evidence>
<keyword evidence="4 5" id="KW-0546">Nucleotide metabolism</keyword>
<name>A0ABX1GDQ3_9GAMM</name>
<dbReference type="HAMAP" id="MF_00528">
    <property type="entry name" value="Maf"/>
    <property type="match status" value="1"/>
</dbReference>
<comment type="cofactor">
    <cofactor evidence="5">
        <name>a divalent metal cation</name>
        <dbReference type="ChEBI" id="CHEBI:60240"/>
    </cofactor>
</comment>
<dbReference type="EMBL" id="JAAWWK010000002">
    <property type="protein sequence ID" value="NKI17315.1"/>
    <property type="molecule type" value="Genomic_DNA"/>
</dbReference>
<keyword evidence="7" id="KW-1185">Reference proteome</keyword>
<keyword evidence="3 5" id="KW-0378">Hydrolase</keyword>
<proteinExistence type="inferred from homology"/>
<feature type="site" description="Important for substrate specificity" evidence="5">
    <location>
        <position position="17"/>
    </location>
</feature>
<dbReference type="EC" id="3.6.1.-" evidence="5"/>
<evidence type="ECO:0000256" key="1">
    <source>
        <dbReference type="ARBA" id="ARBA00004496"/>
    </source>
</evidence>
<feature type="site" description="Important for substrate specificity" evidence="5">
    <location>
        <position position="75"/>
    </location>
</feature>
<dbReference type="RefSeq" id="WP_168449824.1">
    <property type="nucleotide sequence ID" value="NZ_JAAWWK010000002.1"/>
</dbReference>
<accession>A0ABX1GDQ3</accession>
<dbReference type="Proteomes" id="UP000765845">
    <property type="component" value="Unassembled WGS sequence"/>
</dbReference>
<evidence type="ECO:0000313" key="7">
    <source>
        <dbReference type="Proteomes" id="UP000765845"/>
    </source>
</evidence>
<dbReference type="SUPFAM" id="SSF52972">
    <property type="entry name" value="ITPase-like"/>
    <property type="match status" value="1"/>
</dbReference>
<gene>
    <name evidence="6" type="ORF">HCU74_07790</name>
</gene>
<evidence type="ECO:0000256" key="4">
    <source>
        <dbReference type="ARBA" id="ARBA00023080"/>
    </source>
</evidence>
<dbReference type="NCBIfam" id="TIGR00172">
    <property type="entry name" value="maf"/>
    <property type="match status" value="1"/>
</dbReference>
<dbReference type="CDD" id="cd00555">
    <property type="entry name" value="Maf"/>
    <property type="match status" value="1"/>
</dbReference>
<dbReference type="PIRSF" id="PIRSF006305">
    <property type="entry name" value="Maf"/>
    <property type="match status" value="1"/>
</dbReference>
<feature type="site" description="Important for substrate specificity" evidence="5">
    <location>
        <position position="159"/>
    </location>
</feature>
<dbReference type="Pfam" id="PF02545">
    <property type="entry name" value="Maf"/>
    <property type="match status" value="1"/>
</dbReference>
<keyword evidence="2 5" id="KW-0963">Cytoplasm</keyword>
<dbReference type="InterPro" id="IPR003697">
    <property type="entry name" value="Maf-like"/>
</dbReference>